<gene>
    <name evidence="2" type="ORF">DAPPUDRAFT_314824</name>
</gene>
<sequence>MDGDKITSNFLRTALETSSENRLMRDQSNKEAVHTTRKPTEEGCSFGVIRQQMSHQNYLTNSDSHGHEDSDANHVKPHLSSSLLLQQQTYLSHMGQQSMVNITGGMISTNSTNTVITSIHQYPYGYNSSNSNVDGSGGYQHGTTGTNNSALSQSAGHQGLGLTAASSSGIGQYQHYPYHSKSTDLAMAKSSVNVTDQQHPTSVASSAMSTSTLTKGNAVSQQATNGVKKDLNSEIGRNDLPSSSVSHSPTTVAAPVQQQQENLPYYSEAQYGYNSSNSNMDGSGGYQHGTTCTNNSALSQSAGHQQDQGLTAASSGIGQYQQYPYNPVNSISPSDKILQSVLTRDPTIAHLPVDVVPTNTVAGNTTITTSYSNLEVLTILDTSGPSPTTSAIPEAQLSEALLLGVNKRETTTLTKSTTKVIANTSDMMKSDTNASSESYEMPSNDLFPGEVVSLEESPMKKAKLG</sequence>
<feature type="region of interest" description="Disordered" evidence="1">
    <location>
        <begin position="426"/>
        <end position="465"/>
    </location>
</feature>
<feature type="compositionally biased region" description="Basic and acidic residues" evidence="1">
    <location>
        <begin position="22"/>
        <end position="39"/>
    </location>
</feature>
<feature type="region of interest" description="Disordered" evidence="1">
    <location>
        <begin position="190"/>
        <end position="249"/>
    </location>
</feature>
<feature type="compositionally biased region" description="Low complexity" evidence="1">
    <location>
        <begin position="201"/>
        <end position="214"/>
    </location>
</feature>
<feature type="region of interest" description="Disordered" evidence="1">
    <location>
        <begin position="18"/>
        <end position="39"/>
    </location>
</feature>
<dbReference type="AlphaFoldDB" id="E9G7L7"/>
<evidence type="ECO:0000313" key="2">
    <source>
        <dbReference type="EMBL" id="EFX84490.1"/>
    </source>
</evidence>
<evidence type="ECO:0000313" key="3">
    <source>
        <dbReference type="Proteomes" id="UP000000305"/>
    </source>
</evidence>
<dbReference type="OrthoDB" id="6362831at2759"/>
<dbReference type="HOGENOM" id="CLU_588308_0_0_1"/>
<accession>E9G7L7</accession>
<proteinExistence type="predicted"/>
<feature type="region of interest" description="Disordered" evidence="1">
    <location>
        <begin position="133"/>
        <end position="154"/>
    </location>
</feature>
<dbReference type="InParanoid" id="E9G7L7"/>
<dbReference type="EMBL" id="GL732534">
    <property type="protein sequence ID" value="EFX84490.1"/>
    <property type="molecule type" value="Genomic_DNA"/>
</dbReference>
<feature type="compositionally biased region" description="Polar residues" evidence="1">
    <location>
        <begin position="190"/>
        <end position="200"/>
    </location>
</feature>
<feature type="compositionally biased region" description="Polar residues" evidence="1">
    <location>
        <begin position="426"/>
        <end position="438"/>
    </location>
</feature>
<evidence type="ECO:0000256" key="1">
    <source>
        <dbReference type="SAM" id="MobiDB-lite"/>
    </source>
</evidence>
<protein>
    <submittedName>
        <fullName evidence="2">Uncharacterized protein</fullName>
    </submittedName>
</protein>
<organism evidence="2 3">
    <name type="scientific">Daphnia pulex</name>
    <name type="common">Water flea</name>
    <dbReference type="NCBI Taxonomy" id="6669"/>
    <lineage>
        <taxon>Eukaryota</taxon>
        <taxon>Metazoa</taxon>
        <taxon>Ecdysozoa</taxon>
        <taxon>Arthropoda</taxon>
        <taxon>Crustacea</taxon>
        <taxon>Branchiopoda</taxon>
        <taxon>Diplostraca</taxon>
        <taxon>Cladocera</taxon>
        <taxon>Anomopoda</taxon>
        <taxon>Daphniidae</taxon>
        <taxon>Daphnia</taxon>
    </lineage>
</organism>
<feature type="compositionally biased region" description="Polar residues" evidence="1">
    <location>
        <begin position="215"/>
        <end position="225"/>
    </location>
</feature>
<keyword evidence="3" id="KW-1185">Reference proteome</keyword>
<dbReference type="Proteomes" id="UP000000305">
    <property type="component" value="Unassembled WGS sequence"/>
</dbReference>
<name>E9G7L7_DAPPU</name>
<dbReference type="KEGG" id="dpx:DAPPUDRAFT_314824"/>
<feature type="compositionally biased region" description="Polar residues" evidence="1">
    <location>
        <begin position="141"/>
        <end position="154"/>
    </location>
</feature>
<reference evidence="2 3" key="1">
    <citation type="journal article" date="2011" name="Science">
        <title>The ecoresponsive genome of Daphnia pulex.</title>
        <authorList>
            <person name="Colbourne J.K."/>
            <person name="Pfrender M.E."/>
            <person name="Gilbert D."/>
            <person name="Thomas W.K."/>
            <person name="Tucker A."/>
            <person name="Oakley T.H."/>
            <person name="Tokishita S."/>
            <person name="Aerts A."/>
            <person name="Arnold G.J."/>
            <person name="Basu M.K."/>
            <person name="Bauer D.J."/>
            <person name="Caceres C.E."/>
            <person name="Carmel L."/>
            <person name="Casola C."/>
            <person name="Choi J.H."/>
            <person name="Detter J.C."/>
            <person name="Dong Q."/>
            <person name="Dusheyko S."/>
            <person name="Eads B.D."/>
            <person name="Frohlich T."/>
            <person name="Geiler-Samerotte K.A."/>
            <person name="Gerlach D."/>
            <person name="Hatcher P."/>
            <person name="Jogdeo S."/>
            <person name="Krijgsveld J."/>
            <person name="Kriventseva E.V."/>
            <person name="Kultz D."/>
            <person name="Laforsch C."/>
            <person name="Lindquist E."/>
            <person name="Lopez J."/>
            <person name="Manak J.R."/>
            <person name="Muller J."/>
            <person name="Pangilinan J."/>
            <person name="Patwardhan R.P."/>
            <person name="Pitluck S."/>
            <person name="Pritham E.J."/>
            <person name="Rechtsteiner A."/>
            <person name="Rho M."/>
            <person name="Rogozin I.B."/>
            <person name="Sakarya O."/>
            <person name="Salamov A."/>
            <person name="Schaack S."/>
            <person name="Shapiro H."/>
            <person name="Shiga Y."/>
            <person name="Skalitzky C."/>
            <person name="Smith Z."/>
            <person name="Souvorov A."/>
            <person name="Sung W."/>
            <person name="Tang Z."/>
            <person name="Tsuchiya D."/>
            <person name="Tu H."/>
            <person name="Vos H."/>
            <person name="Wang M."/>
            <person name="Wolf Y.I."/>
            <person name="Yamagata H."/>
            <person name="Yamada T."/>
            <person name="Ye Y."/>
            <person name="Shaw J.R."/>
            <person name="Andrews J."/>
            <person name="Crease T.J."/>
            <person name="Tang H."/>
            <person name="Lucas S.M."/>
            <person name="Robertson H.M."/>
            <person name="Bork P."/>
            <person name="Koonin E.V."/>
            <person name="Zdobnov E.M."/>
            <person name="Grigoriev I.V."/>
            <person name="Lynch M."/>
            <person name="Boore J.L."/>
        </authorList>
    </citation>
    <scope>NUCLEOTIDE SEQUENCE [LARGE SCALE GENOMIC DNA]</scope>
</reference>